<keyword evidence="3" id="KW-1185">Reference proteome</keyword>
<dbReference type="SUPFAM" id="SSF75708">
    <property type="entry name" value="Chemotaxis phosphatase CheZ"/>
    <property type="match status" value="1"/>
</dbReference>
<accession>A0ABQ4PZB1</accession>
<reference evidence="2" key="2">
    <citation type="journal article" date="2023" name="ISME Commun">
        <title>Characterization of a bloom-associated alphaproteobacterial lineage, 'Candidatus Phycosocius': insights into freshwater algal-bacterial interactions.</title>
        <authorList>
            <person name="Tanabe Y."/>
            <person name="Yamaguchi H."/>
            <person name="Yoshida M."/>
            <person name="Kai A."/>
            <person name="Okazaki Y."/>
        </authorList>
    </citation>
    <scope>NUCLEOTIDE SEQUENCE</scope>
    <source>
        <strain evidence="2">BOTRYCO-1</strain>
    </source>
</reference>
<name>A0ABQ4PZB1_9PROT</name>
<evidence type="ECO:0000313" key="3">
    <source>
        <dbReference type="Proteomes" id="UP001161064"/>
    </source>
</evidence>
<dbReference type="Pfam" id="PF04344">
    <property type="entry name" value="CheZ"/>
    <property type="match status" value="1"/>
</dbReference>
<dbReference type="EMBL" id="BPFZ01000017">
    <property type="protein sequence ID" value="GIU68028.1"/>
    <property type="molecule type" value="Genomic_DNA"/>
</dbReference>
<reference evidence="2" key="1">
    <citation type="submission" date="2021-05" db="EMBL/GenBank/DDBJ databases">
        <authorList>
            <person name="Tanabe Y."/>
        </authorList>
    </citation>
    <scope>NUCLEOTIDE SEQUENCE</scope>
    <source>
        <strain evidence="2">BOTRYCO-1</strain>
    </source>
</reference>
<dbReference type="InterPro" id="IPR007439">
    <property type="entry name" value="Chemotax_Pase_CheZ"/>
</dbReference>
<sequence length="226" mass="25401">MMPSTEVANKVREAINALKGADLQDPRLGEVLNLASQMSEAMRIFFSSIDRTLFDEMRYISSYIQRTRSEISNLRPTDLSEDRIPTAGAELHAVVEHTAEATNLIMAVAEDVMGADTSDPDAYQAYVSEKMMEVFEACTFQDITGQRIKKVVETLTHIEQRLERFANVMGVEDAELEETPEDRRKRENLLNGPALNGPEVEQDDIDLMFGTDDAAMNQNDLDAMFD</sequence>
<comment type="caution">
    <text evidence="2">The sequence shown here is derived from an EMBL/GenBank/DDBJ whole genome shotgun (WGS) entry which is preliminary data.</text>
</comment>
<evidence type="ECO:0000313" key="2">
    <source>
        <dbReference type="EMBL" id="GIU68028.1"/>
    </source>
</evidence>
<evidence type="ECO:0000256" key="1">
    <source>
        <dbReference type="SAM" id="MobiDB-lite"/>
    </source>
</evidence>
<feature type="region of interest" description="Disordered" evidence="1">
    <location>
        <begin position="175"/>
        <end position="202"/>
    </location>
</feature>
<evidence type="ECO:0008006" key="4">
    <source>
        <dbReference type="Google" id="ProtNLM"/>
    </source>
</evidence>
<organism evidence="2 3">
    <name type="scientific">Candidatus Phycosocius spiralis</name>
    <dbReference type="NCBI Taxonomy" id="2815099"/>
    <lineage>
        <taxon>Bacteria</taxon>
        <taxon>Pseudomonadati</taxon>
        <taxon>Pseudomonadota</taxon>
        <taxon>Alphaproteobacteria</taxon>
        <taxon>Caulobacterales</taxon>
        <taxon>Caulobacterales incertae sedis</taxon>
        <taxon>Candidatus Phycosocius</taxon>
    </lineage>
</organism>
<protein>
    <recommendedName>
        <fullName evidence="4">Chemotaxis protein CheZ</fullName>
    </recommendedName>
</protein>
<dbReference type="Proteomes" id="UP001161064">
    <property type="component" value="Unassembled WGS sequence"/>
</dbReference>
<gene>
    <name evidence="2" type="ORF">PsB1_2182</name>
</gene>
<proteinExistence type="predicted"/>
<dbReference type="RefSeq" id="WP_284361529.1">
    <property type="nucleotide sequence ID" value="NZ_BPFZ01000017.1"/>
</dbReference>
<dbReference type="Gene3D" id="1.10.287.500">
    <property type="entry name" value="Helix hairpin bin"/>
    <property type="match status" value="1"/>
</dbReference>